<proteinExistence type="predicted"/>
<gene>
    <name evidence="1" type="ORF">BDV23DRAFT_155955</name>
</gene>
<name>A0A5N7C8M0_PETAA</name>
<dbReference type="AlphaFoldDB" id="A0A5N7C8M0"/>
<evidence type="ECO:0000313" key="1">
    <source>
        <dbReference type="EMBL" id="KAE8390137.1"/>
    </source>
</evidence>
<dbReference type="Proteomes" id="UP000326877">
    <property type="component" value="Unassembled WGS sequence"/>
</dbReference>
<reference evidence="1" key="1">
    <citation type="submission" date="2019-04" db="EMBL/GenBank/DDBJ databases">
        <title>Friends and foes A comparative genomics studyof 23 Aspergillus species from section Flavi.</title>
        <authorList>
            <consortium name="DOE Joint Genome Institute"/>
            <person name="Kjaerbolling I."/>
            <person name="Vesth T."/>
            <person name="Frisvad J.C."/>
            <person name="Nybo J.L."/>
            <person name="Theobald S."/>
            <person name="Kildgaard S."/>
            <person name="Isbrandt T."/>
            <person name="Kuo A."/>
            <person name="Sato A."/>
            <person name="Lyhne E.K."/>
            <person name="Kogle M.E."/>
            <person name="Wiebenga A."/>
            <person name="Kun R.S."/>
            <person name="Lubbers R.J."/>
            <person name="Makela M.R."/>
            <person name="Barry K."/>
            <person name="Chovatia M."/>
            <person name="Clum A."/>
            <person name="Daum C."/>
            <person name="Haridas S."/>
            <person name="He G."/>
            <person name="LaButti K."/>
            <person name="Lipzen A."/>
            <person name="Mondo S."/>
            <person name="Riley R."/>
            <person name="Salamov A."/>
            <person name="Simmons B.A."/>
            <person name="Magnuson J.K."/>
            <person name="Henrissat B."/>
            <person name="Mortensen U.H."/>
            <person name="Larsen T.O."/>
            <person name="Devries R.P."/>
            <person name="Grigoriev I.V."/>
            <person name="Machida M."/>
            <person name="Baker S.E."/>
            <person name="Andersen M.R."/>
        </authorList>
    </citation>
    <scope>NUCLEOTIDE SEQUENCE [LARGE SCALE GENOMIC DNA]</scope>
    <source>
        <strain evidence="1">IBT 14317</strain>
    </source>
</reference>
<accession>A0A5N7C8M0</accession>
<protein>
    <submittedName>
        <fullName evidence="1">Uncharacterized protein</fullName>
    </submittedName>
</protein>
<sequence>MLCKSPFSSTRTELSIFSNITRYCLIDSSTPSPRMSKASAPGTASRTVSARERALAIRKAQEDALARLPLNTLYIVLWIRSDPPQPNDFHWGYYFHTSPQGGLKYHMRNLGAGWIPDHGSTGGVFKSNFLCVLIQIASVPPAKHSQLDQVMRSRDRDVNSIPGVTCRVWLVVVILQALIQAGVVRCSSVEALQQECMAFGNQYSAGAATNTQPRPVVRSRICL</sequence>
<dbReference type="EMBL" id="ML735258">
    <property type="protein sequence ID" value="KAE8390137.1"/>
    <property type="molecule type" value="Genomic_DNA"/>
</dbReference>
<organism evidence="1">
    <name type="scientific">Petromyces alliaceus</name>
    <name type="common">Aspergillus alliaceus</name>
    <dbReference type="NCBI Taxonomy" id="209559"/>
    <lineage>
        <taxon>Eukaryota</taxon>
        <taxon>Fungi</taxon>
        <taxon>Dikarya</taxon>
        <taxon>Ascomycota</taxon>
        <taxon>Pezizomycotina</taxon>
        <taxon>Eurotiomycetes</taxon>
        <taxon>Eurotiomycetidae</taxon>
        <taxon>Eurotiales</taxon>
        <taxon>Aspergillaceae</taxon>
        <taxon>Aspergillus</taxon>
        <taxon>Aspergillus subgen. Circumdati</taxon>
    </lineage>
</organism>
<dbReference type="OrthoDB" id="3016366at2759"/>